<dbReference type="EMBL" id="SCFB01000001">
    <property type="protein sequence ID" value="RZI47068.1"/>
    <property type="molecule type" value="Genomic_DNA"/>
</dbReference>
<feature type="transmembrane region" description="Helical" evidence="6">
    <location>
        <begin position="42"/>
        <end position="61"/>
    </location>
</feature>
<comment type="subcellular location">
    <subcellularLocation>
        <location evidence="1">Cell membrane</location>
        <topology evidence="1">Multi-pass membrane protein</topology>
    </subcellularLocation>
</comment>
<feature type="transmembrane region" description="Helical" evidence="6">
    <location>
        <begin position="370"/>
        <end position="389"/>
    </location>
</feature>
<dbReference type="PANTHER" id="PTHR30619:SF1">
    <property type="entry name" value="RECOMBINATION PROTEIN 2"/>
    <property type="match status" value="1"/>
</dbReference>
<keyword evidence="10" id="KW-1185">Reference proteome</keyword>
<evidence type="ECO:0000256" key="3">
    <source>
        <dbReference type="ARBA" id="ARBA00022692"/>
    </source>
</evidence>
<feature type="domain" description="DUF4131" evidence="8">
    <location>
        <begin position="40"/>
        <end position="204"/>
    </location>
</feature>
<evidence type="ECO:0000256" key="5">
    <source>
        <dbReference type="ARBA" id="ARBA00023136"/>
    </source>
</evidence>
<evidence type="ECO:0000313" key="9">
    <source>
        <dbReference type="EMBL" id="RZI47068.1"/>
    </source>
</evidence>
<feature type="transmembrane region" description="Helical" evidence="6">
    <location>
        <begin position="529"/>
        <end position="546"/>
    </location>
</feature>
<dbReference type="AlphaFoldDB" id="A0A4Q7DKY8"/>
<accession>A0A4Q7DKY8</accession>
<reference evidence="9 10" key="1">
    <citation type="submission" date="2018-10" db="EMBL/GenBank/DDBJ databases">
        <title>An updated phylogeny of the Alphaproteobacteria reveals that the parasitic Rickettsiales and Holosporales have independent origins.</title>
        <authorList>
            <person name="Munoz-Gomez S.A."/>
            <person name="Hess S."/>
            <person name="Burger G."/>
            <person name="Lang B.F."/>
            <person name="Susko E."/>
            <person name="Slamovits C.H."/>
            <person name="Roger A.J."/>
        </authorList>
    </citation>
    <scope>NUCLEOTIDE SEQUENCE [LARGE SCALE GENOMIC DNA]</scope>
    <source>
        <strain evidence="9">HOLO01</strain>
    </source>
</reference>
<keyword evidence="4 6" id="KW-1133">Transmembrane helix</keyword>
<keyword evidence="3 6" id="KW-0812">Transmembrane</keyword>
<feature type="domain" description="ComEC/Rec2-related protein" evidence="7">
    <location>
        <begin position="242"/>
        <end position="528"/>
    </location>
</feature>
<evidence type="ECO:0000256" key="4">
    <source>
        <dbReference type="ARBA" id="ARBA00022989"/>
    </source>
</evidence>
<feature type="transmembrane region" description="Helical" evidence="6">
    <location>
        <begin position="73"/>
        <end position="91"/>
    </location>
</feature>
<dbReference type="InterPro" id="IPR025405">
    <property type="entry name" value="DUF4131"/>
</dbReference>
<evidence type="ECO:0000259" key="8">
    <source>
        <dbReference type="Pfam" id="PF13567"/>
    </source>
</evidence>
<feature type="transmembrane region" description="Helical" evidence="6">
    <location>
        <begin position="438"/>
        <end position="458"/>
    </location>
</feature>
<protein>
    <submittedName>
        <fullName evidence="9">ComEC family competence protein</fullName>
    </submittedName>
</protein>
<feature type="transmembrane region" description="Helical" evidence="6">
    <location>
        <begin position="465"/>
        <end position="487"/>
    </location>
</feature>
<gene>
    <name evidence="9" type="ORF">EQU50_00325</name>
</gene>
<feature type="transmembrane region" description="Helical" evidence="6">
    <location>
        <begin position="16"/>
        <end position="35"/>
    </location>
</feature>
<feature type="transmembrane region" description="Helical" evidence="6">
    <location>
        <begin position="410"/>
        <end position="432"/>
    </location>
</feature>
<feature type="transmembrane region" description="Helical" evidence="6">
    <location>
        <begin position="347"/>
        <end position="364"/>
    </location>
</feature>
<dbReference type="RefSeq" id="WP_130153181.1">
    <property type="nucleotide sequence ID" value="NZ_SCFB01000001.1"/>
</dbReference>
<dbReference type="Pfam" id="PF13567">
    <property type="entry name" value="DUF4131"/>
    <property type="match status" value="1"/>
</dbReference>
<dbReference type="InterPro" id="IPR052159">
    <property type="entry name" value="Competence_DNA_uptake"/>
</dbReference>
<dbReference type="GO" id="GO:0005886">
    <property type="term" value="C:plasma membrane"/>
    <property type="evidence" value="ECO:0007669"/>
    <property type="project" value="UniProtKB-SubCell"/>
</dbReference>
<evidence type="ECO:0000259" key="7">
    <source>
        <dbReference type="Pfam" id="PF03772"/>
    </source>
</evidence>
<evidence type="ECO:0000256" key="1">
    <source>
        <dbReference type="ARBA" id="ARBA00004651"/>
    </source>
</evidence>
<keyword evidence="2" id="KW-1003">Cell membrane</keyword>
<organism evidence="9 10">
    <name type="scientific">Candidatus Finniella inopinata</name>
    <dbReference type="NCBI Taxonomy" id="1696036"/>
    <lineage>
        <taxon>Bacteria</taxon>
        <taxon>Pseudomonadati</taxon>
        <taxon>Pseudomonadota</taxon>
        <taxon>Alphaproteobacteria</taxon>
        <taxon>Holosporales</taxon>
        <taxon>Candidatus Paracaedibacteraceae</taxon>
        <taxon>Candidatus Finniella</taxon>
    </lineage>
</organism>
<keyword evidence="5 6" id="KW-0472">Membrane</keyword>
<evidence type="ECO:0000256" key="6">
    <source>
        <dbReference type="SAM" id="Phobius"/>
    </source>
</evidence>
<dbReference type="PANTHER" id="PTHR30619">
    <property type="entry name" value="DNA INTERNALIZATION/COMPETENCE PROTEIN COMEC/REC2"/>
    <property type="match status" value="1"/>
</dbReference>
<feature type="transmembrane region" description="Helical" evidence="6">
    <location>
        <begin position="262"/>
        <end position="285"/>
    </location>
</feature>
<dbReference type="InterPro" id="IPR004477">
    <property type="entry name" value="ComEC_N"/>
</dbReference>
<sequence>MIKSLNTALLEDHTRWLLWWPVGMAAGILFYFQLLTEPSLTLVLLCAGLVLACIAGVRIFYKDHRLLTETAGLFWVYALVSLIVGFTVAKVRTELLGTPLLKEAIRSLEITGTLIDIEHPDLKKPDKRRITIDQVQYESGVPSTILPTKVRLNTAALKLDAEPGDQIRCRVSLLPLSPPVSLQGYNFQRQAYFAGIGAVGRVQSCQTLSKKPKTKLYQGRYKLTQALRKHLPGPTGEIAAALITGDRSGIPKDIRQHFTDAGIAHILAISGLHVTLVAGILFFLIRRGLGLVPYLAENYGIKKWAAVAAIAATGLYLAISGYGFPAQRAFMMTTLVMVGILYDRNPLSMRSLAIAATVILSLYPKSIVSVSFQLSFAAVTGLVAVYEGGYQPLKDWMVRQSTQRWIRRPLGYGFGIVLTTLVATVATTPFVVYTFNRFTLQAILGNLVAIPLTSLWIMPLGVLSVLSLSVGGSDTLFWLWGLGIHWLCQSAEWIAALPGAAIPVATPHPGFLMLTTVGGLWLCLWQKRWRWLGLVPLIASIGFLFFDHHPHIYLAGDGSVMAYRFNRTLYVSSEKRGAFYFEQWARELGGLEVKPWPGSNILLTPDILLMNDPYHQRLKDIQQICRNHDQAFILSNGYIWRQCQRFVPSQHIIDRRSLIENSTQFIYLTSKGPSFVCLRGRLGKRPWYIAR</sequence>
<feature type="transmembrane region" description="Helical" evidence="6">
    <location>
        <begin position="305"/>
        <end position="326"/>
    </location>
</feature>
<dbReference type="Proteomes" id="UP000293550">
    <property type="component" value="Unassembled WGS sequence"/>
</dbReference>
<dbReference type="NCBIfam" id="TIGR00360">
    <property type="entry name" value="ComEC_N-term"/>
    <property type="match status" value="1"/>
</dbReference>
<dbReference type="Pfam" id="PF03772">
    <property type="entry name" value="Competence"/>
    <property type="match status" value="1"/>
</dbReference>
<feature type="transmembrane region" description="Helical" evidence="6">
    <location>
        <begin position="493"/>
        <end position="522"/>
    </location>
</feature>
<evidence type="ECO:0000313" key="10">
    <source>
        <dbReference type="Proteomes" id="UP000293550"/>
    </source>
</evidence>
<name>A0A4Q7DKY8_9PROT</name>
<evidence type="ECO:0000256" key="2">
    <source>
        <dbReference type="ARBA" id="ARBA00022475"/>
    </source>
</evidence>
<dbReference type="OrthoDB" id="9790149at2"/>
<proteinExistence type="predicted"/>
<comment type="caution">
    <text evidence="9">The sequence shown here is derived from an EMBL/GenBank/DDBJ whole genome shotgun (WGS) entry which is preliminary data.</text>
</comment>